<dbReference type="EMBL" id="BGPR01254527">
    <property type="protein sequence ID" value="GBM52604.1"/>
    <property type="molecule type" value="Genomic_DNA"/>
</dbReference>
<accession>A0A4Y2GKM1</accession>
<name>A0A4Y2GKM1_ARAVE</name>
<comment type="caution">
    <text evidence="1">The sequence shown here is derived from an EMBL/GenBank/DDBJ whole genome shotgun (WGS) entry which is preliminary data.</text>
</comment>
<gene>
    <name evidence="1" type="ORF">AVEN_242059_1</name>
</gene>
<proteinExistence type="predicted"/>
<evidence type="ECO:0000313" key="1">
    <source>
        <dbReference type="EMBL" id="GBM52604.1"/>
    </source>
</evidence>
<keyword evidence="2" id="KW-1185">Reference proteome</keyword>
<reference evidence="1 2" key="1">
    <citation type="journal article" date="2019" name="Sci. Rep.">
        <title>Orb-weaving spider Araneus ventricosus genome elucidates the spidroin gene catalogue.</title>
        <authorList>
            <person name="Kono N."/>
            <person name="Nakamura H."/>
            <person name="Ohtoshi R."/>
            <person name="Moran D.A.P."/>
            <person name="Shinohara A."/>
            <person name="Yoshida Y."/>
            <person name="Fujiwara M."/>
            <person name="Mori M."/>
            <person name="Tomita M."/>
            <person name="Arakawa K."/>
        </authorList>
    </citation>
    <scope>NUCLEOTIDE SEQUENCE [LARGE SCALE GENOMIC DNA]</scope>
</reference>
<evidence type="ECO:0000313" key="2">
    <source>
        <dbReference type="Proteomes" id="UP000499080"/>
    </source>
</evidence>
<organism evidence="1 2">
    <name type="scientific">Araneus ventricosus</name>
    <name type="common">Orbweaver spider</name>
    <name type="synonym">Epeira ventricosa</name>
    <dbReference type="NCBI Taxonomy" id="182803"/>
    <lineage>
        <taxon>Eukaryota</taxon>
        <taxon>Metazoa</taxon>
        <taxon>Ecdysozoa</taxon>
        <taxon>Arthropoda</taxon>
        <taxon>Chelicerata</taxon>
        <taxon>Arachnida</taxon>
        <taxon>Araneae</taxon>
        <taxon>Araneomorphae</taxon>
        <taxon>Entelegynae</taxon>
        <taxon>Araneoidea</taxon>
        <taxon>Araneidae</taxon>
        <taxon>Araneus</taxon>
    </lineage>
</organism>
<dbReference type="Proteomes" id="UP000499080">
    <property type="component" value="Unassembled WGS sequence"/>
</dbReference>
<sequence>MNVSILLVSLKPSDFQGGKCMDVYTILNVQTRRKWEYEVRHEDRTSEGLGDFLKEIYEDAETCFLMDQRKSPVLMGLEPSIGVQSDFEKETLEKVNMLFLRKGTLPKI</sequence>
<dbReference type="AlphaFoldDB" id="A0A4Y2GKM1"/>
<protein>
    <submittedName>
        <fullName evidence="1">Uncharacterized protein</fullName>
    </submittedName>
</protein>